<dbReference type="Proteomes" id="UP001174691">
    <property type="component" value="Unassembled WGS sequence"/>
</dbReference>
<sequence>MTIARRKHQTIELADILADEDQFTPELDPEVPSLDRMHINIDMPDSRYWSTHRPHALPGTCAGDPRSTAAYQEVTPFSTVSSFNFPATADNTLLTPISNAGSPPLQQRQSTKGTMRSYHQSQPSSSAQQPTPPNTSTAVYYPGYELSSSSQSPSPLTVQPHHTEYAMTPYLRQSPNHIHGHPSPKDDVPPPPGNTYFGSYTVSGNCNDYPDFNHGVGQINPPFITQGHGGEISNGMHPSSYGGAATPILGQPDPRIYRPNMHPQPGHIENIRRGDLLTIGDPGQNSNYSSPRRNLKVSKRPPRPKRPSSRPLDEQARRAMEEVNRNNDTESLGDGEEAVTLSDKCEDEARFIFETRKALVDSGMKGKGMWEEISRKYEEVYGQRLEKATLQMRLTRTFAKHAIWPEKELDRLKEAYEYVEQRRYKLILARMREMGGGQCWNWTPQLIEAKLIDLGFEEANVDEKTKTRKRRRQARHRRAVAAQQNQAALHGGEHWVNGLGLHPGTVMHAPMHHDDGGEDPEDMMPSYTEHQRDQYIEEVVSKIKPEQEESSPESDVLDVSYHASGDSRDHLQQQNNRVAKQAVEHMMLNEMRM</sequence>
<feature type="compositionally biased region" description="Polar residues" evidence="1">
    <location>
        <begin position="94"/>
        <end position="119"/>
    </location>
</feature>
<feature type="compositionally biased region" description="Polar residues" evidence="1">
    <location>
        <begin position="283"/>
        <end position="292"/>
    </location>
</feature>
<dbReference type="AlphaFoldDB" id="A0AA38R9I6"/>
<evidence type="ECO:0000256" key="1">
    <source>
        <dbReference type="SAM" id="MobiDB-lite"/>
    </source>
</evidence>
<feature type="region of interest" description="Disordered" evidence="1">
    <location>
        <begin position="544"/>
        <end position="573"/>
    </location>
</feature>
<name>A0AA38R9I6_9PEZI</name>
<feature type="region of interest" description="Disordered" evidence="1">
    <location>
        <begin position="276"/>
        <end position="317"/>
    </location>
</feature>
<reference evidence="2" key="1">
    <citation type="submission" date="2022-07" db="EMBL/GenBank/DDBJ databases">
        <title>Fungi with potential for degradation of polypropylene.</title>
        <authorList>
            <person name="Gostincar C."/>
        </authorList>
    </citation>
    <scope>NUCLEOTIDE SEQUENCE</scope>
    <source>
        <strain evidence="2">EXF-13287</strain>
    </source>
</reference>
<protein>
    <submittedName>
        <fullName evidence="2">Uncharacterized protein</fullName>
    </submittedName>
</protein>
<feature type="compositionally biased region" description="Basic residues" evidence="1">
    <location>
        <begin position="293"/>
        <end position="308"/>
    </location>
</feature>
<evidence type="ECO:0000313" key="3">
    <source>
        <dbReference type="Proteomes" id="UP001174691"/>
    </source>
</evidence>
<dbReference type="EMBL" id="JANBVN010000141">
    <property type="protein sequence ID" value="KAJ9138732.1"/>
    <property type="molecule type" value="Genomic_DNA"/>
</dbReference>
<feature type="region of interest" description="Disordered" evidence="1">
    <location>
        <begin position="94"/>
        <end position="159"/>
    </location>
</feature>
<keyword evidence="3" id="KW-1185">Reference proteome</keyword>
<evidence type="ECO:0000313" key="2">
    <source>
        <dbReference type="EMBL" id="KAJ9138732.1"/>
    </source>
</evidence>
<accession>A0AA38R9I6</accession>
<comment type="caution">
    <text evidence="2">The sequence shown here is derived from an EMBL/GenBank/DDBJ whole genome shotgun (WGS) entry which is preliminary data.</text>
</comment>
<gene>
    <name evidence="2" type="ORF">NKR19_g7752</name>
</gene>
<feature type="compositionally biased region" description="Low complexity" evidence="1">
    <location>
        <begin position="120"/>
        <end position="138"/>
    </location>
</feature>
<proteinExistence type="predicted"/>
<organism evidence="2 3">
    <name type="scientific">Coniochaeta hoffmannii</name>
    <dbReference type="NCBI Taxonomy" id="91930"/>
    <lineage>
        <taxon>Eukaryota</taxon>
        <taxon>Fungi</taxon>
        <taxon>Dikarya</taxon>
        <taxon>Ascomycota</taxon>
        <taxon>Pezizomycotina</taxon>
        <taxon>Sordariomycetes</taxon>
        <taxon>Sordariomycetidae</taxon>
        <taxon>Coniochaetales</taxon>
        <taxon>Coniochaetaceae</taxon>
        <taxon>Coniochaeta</taxon>
    </lineage>
</organism>